<dbReference type="SUPFAM" id="SSF56112">
    <property type="entry name" value="Protein kinase-like (PK-like)"/>
    <property type="match status" value="1"/>
</dbReference>
<dbReference type="Gene3D" id="1.10.510.10">
    <property type="entry name" value="Transferase(Phosphotransferase) domain 1"/>
    <property type="match status" value="1"/>
</dbReference>
<evidence type="ECO:0000313" key="11">
    <source>
        <dbReference type="EMBL" id="GAA5144867.1"/>
    </source>
</evidence>
<dbReference type="SUPFAM" id="SSF48452">
    <property type="entry name" value="TPR-like"/>
    <property type="match status" value="1"/>
</dbReference>
<protein>
    <recommendedName>
        <fullName evidence="1">non-specific serine/threonine protein kinase</fullName>
        <ecNumber evidence="1">2.7.11.1</ecNumber>
    </recommendedName>
</protein>
<sequence>MGGGLVEVPPVPRPDPATAVLADPQVAEHKRFCGRCDKPVGRGREGSPGRVEGFCPHCGAAYSFRPKLKPGDLVEEQYDVRGCLAHGGLGWIYLALDRKVDNRPVVLKGLLNSGDAAAMAAAYAERRFLSEVNHPNIVTIHNFAWHPDEHGTPVGYIVMEYVGGLSLKELMEARRDPDGRLVPLPLPQAIAYLLEVLPALAYLHEQGLAYCDFKPDNVIQYERRLKLIDLGAVIQMDDLVSAVYGTNGYQAPEIATVGPSASSDLYTVGRTLAVLGLGIPPTTGGRSTPLPEPSEHPVLARYDSLHRLLRRVTDADQASRFGSADEMADQLTGVLREVLAAETGRPHPAASALFGPPLGVFGADLLNAESLAGLYPDPRHTGHESPTHRARRPDSSGTNPRLAVPESPTRRAQIPDSRGGVGRPDPGRVAEVLPVPVEEAAEDEWGVDWRRGVAALARGDVGAAVGAFDAVYGALPGEWAPRLALAAAAECLGTAEGDELARRGYRPVADTDPSLVDASFGLARARLRVGDRAGAVAALDAVPNSSGEYPGARLASVRIGLLEPDLGPDGLAELAGRLTGLTLDPVVRREIHAELLERAVRVAGQPSTAPELLGHPWRERELRFALEDCLRAAARLAPDRARRVELVDRANEVRPRTWL</sequence>
<reference evidence="12" key="1">
    <citation type="journal article" date="2019" name="Int. J. Syst. Evol. Microbiol.">
        <title>The Global Catalogue of Microorganisms (GCM) 10K type strain sequencing project: providing services to taxonomists for standard genome sequencing and annotation.</title>
        <authorList>
            <consortium name="The Broad Institute Genomics Platform"/>
            <consortium name="The Broad Institute Genome Sequencing Center for Infectious Disease"/>
            <person name="Wu L."/>
            <person name="Ma J."/>
        </authorList>
    </citation>
    <scope>NUCLEOTIDE SEQUENCE [LARGE SCALE GENOMIC DNA]</scope>
    <source>
        <strain evidence="12">JCM 18303</strain>
    </source>
</reference>
<keyword evidence="2" id="KW-0723">Serine/threonine-protein kinase</keyword>
<evidence type="ECO:0000313" key="12">
    <source>
        <dbReference type="Proteomes" id="UP001428817"/>
    </source>
</evidence>
<feature type="compositionally biased region" description="Low complexity" evidence="9">
    <location>
        <begin position="415"/>
        <end position="429"/>
    </location>
</feature>
<dbReference type="Pfam" id="PF16919">
    <property type="entry name" value="PknG_rubred"/>
    <property type="match status" value="1"/>
</dbReference>
<evidence type="ECO:0000256" key="1">
    <source>
        <dbReference type="ARBA" id="ARBA00012513"/>
    </source>
</evidence>
<feature type="compositionally biased region" description="Basic and acidic residues" evidence="9">
    <location>
        <begin position="377"/>
        <end position="387"/>
    </location>
</feature>
<dbReference type="EC" id="2.7.11.1" evidence="1"/>
<proteinExistence type="predicted"/>
<dbReference type="EMBL" id="BAABJP010000001">
    <property type="protein sequence ID" value="GAA5144867.1"/>
    <property type="molecule type" value="Genomic_DNA"/>
</dbReference>
<comment type="catalytic activity">
    <reaction evidence="7">
        <text>L-threonyl-[protein] + ATP = O-phospho-L-threonyl-[protein] + ADP + H(+)</text>
        <dbReference type="Rhea" id="RHEA:46608"/>
        <dbReference type="Rhea" id="RHEA-COMP:11060"/>
        <dbReference type="Rhea" id="RHEA-COMP:11605"/>
        <dbReference type="ChEBI" id="CHEBI:15378"/>
        <dbReference type="ChEBI" id="CHEBI:30013"/>
        <dbReference type="ChEBI" id="CHEBI:30616"/>
        <dbReference type="ChEBI" id="CHEBI:61977"/>
        <dbReference type="ChEBI" id="CHEBI:456216"/>
        <dbReference type="EC" id="2.7.11.1"/>
    </reaction>
</comment>
<organism evidence="11 12">
    <name type="scientific">Pseudonocardia eucalypti</name>
    <dbReference type="NCBI Taxonomy" id="648755"/>
    <lineage>
        <taxon>Bacteria</taxon>
        <taxon>Bacillati</taxon>
        <taxon>Actinomycetota</taxon>
        <taxon>Actinomycetes</taxon>
        <taxon>Pseudonocardiales</taxon>
        <taxon>Pseudonocardiaceae</taxon>
        <taxon>Pseudonocardia</taxon>
    </lineage>
</organism>
<evidence type="ECO:0000256" key="7">
    <source>
        <dbReference type="ARBA" id="ARBA00047899"/>
    </source>
</evidence>
<dbReference type="InterPro" id="IPR000719">
    <property type="entry name" value="Prot_kinase_dom"/>
</dbReference>
<evidence type="ECO:0000259" key="10">
    <source>
        <dbReference type="PROSITE" id="PS50011"/>
    </source>
</evidence>
<evidence type="ECO:0000256" key="3">
    <source>
        <dbReference type="ARBA" id="ARBA00022679"/>
    </source>
</evidence>
<dbReference type="Gene3D" id="3.30.200.20">
    <property type="entry name" value="Phosphorylase Kinase, domain 1"/>
    <property type="match status" value="1"/>
</dbReference>
<feature type="region of interest" description="Disordered" evidence="9">
    <location>
        <begin position="374"/>
        <end position="429"/>
    </location>
</feature>
<feature type="domain" description="Protein kinase" evidence="10">
    <location>
        <begin position="78"/>
        <end position="358"/>
    </location>
</feature>
<gene>
    <name evidence="11" type="ORF">GCM10023321_01900</name>
</gene>
<comment type="catalytic activity">
    <reaction evidence="8">
        <text>L-seryl-[protein] + ATP = O-phospho-L-seryl-[protein] + ADP + H(+)</text>
        <dbReference type="Rhea" id="RHEA:17989"/>
        <dbReference type="Rhea" id="RHEA-COMP:9863"/>
        <dbReference type="Rhea" id="RHEA-COMP:11604"/>
        <dbReference type="ChEBI" id="CHEBI:15378"/>
        <dbReference type="ChEBI" id="CHEBI:29999"/>
        <dbReference type="ChEBI" id="CHEBI:30616"/>
        <dbReference type="ChEBI" id="CHEBI:83421"/>
        <dbReference type="ChEBI" id="CHEBI:456216"/>
        <dbReference type="EC" id="2.7.11.1"/>
    </reaction>
</comment>
<dbReference type="InterPro" id="IPR011009">
    <property type="entry name" value="Kinase-like_dom_sf"/>
</dbReference>
<evidence type="ECO:0000256" key="9">
    <source>
        <dbReference type="SAM" id="MobiDB-lite"/>
    </source>
</evidence>
<dbReference type="Proteomes" id="UP001428817">
    <property type="component" value="Unassembled WGS sequence"/>
</dbReference>
<keyword evidence="3" id="KW-0808">Transferase</keyword>
<evidence type="ECO:0000256" key="2">
    <source>
        <dbReference type="ARBA" id="ARBA00022527"/>
    </source>
</evidence>
<dbReference type="PANTHER" id="PTHR24363:SF0">
    <property type="entry name" value="SERINE_THREONINE KINASE LIKE DOMAIN CONTAINING 1"/>
    <property type="match status" value="1"/>
</dbReference>
<dbReference type="PANTHER" id="PTHR24363">
    <property type="entry name" value="SERINE/THREONINE PROTEIN KINASE"/>
    <property type="match status" value="1"/>
</dbReference>
<comment type="caution">
    <text evidence="11">The sequence shown here is derived from an EMBL/GenBank/DDBJ whole genome shotgun (WGS) entry which is preliminary data.</text>
</comment>
<keyword evidence="12" id="KW-1185">Reference proteome</keyword>
<dbReference type="Gene3D" id="1.25.40.10">
    <property type="entry name" value="Tetratricopeptide repeat domain"/>
    <property type="match status" value="1"/>
</dbReference>
<dbReference type="PROSITE" id="PS50011">
    <property type="entry name" value="PROTEIN_KINASE_DOM"/>
    <property type="match status" value="1"/>
</dbReference>
<dbReference type="InterPro" id="IPR031636">
    <property type="entry name" value="PknG_TPR"/>
</dbReference>
<evidence type="ECO:0000256" key="4">
    <source>
        <dbReference type="ARBA" id="ARBA00022741"/>
    </source>
</evidence>
<evidence type="ECO:0000256" key="8">
    <source>
        <dbReference type="ARBA" id="ARBA00048679"/>
    </source>
</evidence>
<dbReference type="InterPro" id="IPR031634">
    <property type="entry name" value="PknG_rubred"/>
</dbReference>
<keyword evidence="5" id="KW-0418">Kinase</keyword>
<keyword evidence="4" id="KW-0547">Nucleotide-binding</keyword>
<keyword evidence="6" id="KW-0067">ATP-binding</keyword>
<dbReference type="Pfam" id="PF00069">
    <property type="entry name" value="Pkinase"/>
    <property type="match status" value="1"/>
</dbReference>
<evidence type="ECO:0000256" key="5">
    <source>
        <dbReference type="ARBA" id="ARBA00022777"/>
    </source>
</evidence>
<dbReference type="CDD" id="cd14014">
    <property type="entry name" value="STKc_PknB_like"/>
    <property type="match status" value="1"/>
</dbReference>
<accession>A0ABP9PDJ4</accession>
<dbReference type="InterPro" id="IPR011990">
    <property type="entry name" value="TPR-like_helical_dom_sf"/>
</dbReference>
<name>A0ABP9PDJ4_9PSEU</name>
<dbReference type="Pfam" id="PF16918">
    <property type="entry name" value="PknG_TPR"/>
    <property type="match status" value="1"/>
</dbReference>
<evidence type="ECO:0000256" key="6">
    <source>
        <dbReference type="ARBA" id="ARBA00022840"/>
    </source>
</evidence>
<dbReference type="SMART" id="SM00220">
    <property type="entry name" value="S_TKc"/>
    <property type="match status" value="1"/>
</dbReference>